<accession>A0A0G0QV03</accession>
<comment type="caution">
    <text evidence="1">The sequence shown here is derived from an EMBL/GenBank/DDBJ whole genome shotgun (WGS) entry which is preliminary data.</text>
</comment>
<reference evidence="1 2" key="1">
    <citation type="journal article" date="2015" name="Nature">
        <title>rRNA introns, odd ribosomes, and small enigmatic genomes across a large radiation of phyla.</title>
        <authorList>
            <person name="Brown C.T."/>
            <person name="Hug L.A."/>
            <person name="Thomas B.C."/>
            <person name="Sharon I."/>
            <person name="Castelle C.J."/>
            <person name="Singh A."/>
            <person name="Wilkins M.J."/>
            <person name="Williams K.H."/>
            <person name="Banfield J.F."/>
        </authorList>
    </citation>
    <scope>NUCLEOTIDE SEQUENCE [LARGE SCALE GENOMIC DNA]</scope>
</reference>
<protein>
    <submittedName>
        <fullName evidence="1">Uncharacterized protein</fullName>
    </submittedName>
</protein>
<dbReference type="AlphaFoldDB" id="A0A0G0QV03"/>
<proteinExistence type="predicted"/>
<name>A0A0G0QV03_9BACT</name>
<organism evidence="1 2">
    <name type="scientific">Candidatus Woesebacteria bacterium GW2011_GWA1_39_21b</name>
    <dbReference type="NCBI Taxonomy" id="1618551"/>
    <lineage>
        <taxon>Bacteria</taxon>
        <taxon>Candidatus Woeseibacteriota</taxon>
    </lineage>
</organism>
<gene>
    <name evidence="1" type="ORF">UT40_C0005G0064</name>
</gene>
<evidence type="ECO:0000313" key="1">
    <source>
        <dbReference type="EMBL" id="KKR14135.1"/>
    </source>
</evidence>
<sequence>MGEQTGVVEITPPVTIDTNQTPTNTSKESPLVGITSKEYLLRILEQKKQKELLPLELYPINPTGETMAIAGKYAGAIEDKIKAIKEELEILGKNIDKIPPDVLDLLISDINTPVDELEDGDVSQILDVIKQYGKLWTFEVDEEGDNRSYRVKGVMRWPNYKHTEHYGSIPKLILENARSKPEWTMSNEKLDSPWKTPVYIPVATRIVKI</sequence>
<evidence type="ECO:0000313" key="2">
    <source>
        <dbReference type="Proteomes" id="UP000034690"/>
    </source>
</evidence>
<dbReference type="Proteomes" id="UP000034690">
    <property type="component" value="Unassembled WGS sequence"/>
</dbReference>
<dbReference type="EMBL" id="LBWQ01000005">
    <property type="protein sequence ID" value="KKR14135.1"/>
    <property type="molecule type" value="Genomic_DNA"/>
</dbReference>